<dbReference type="Pfam" id="PF00847">
    <property type="entry name" value="AP2"/>
    <property type="match status" value="1"/>
</dbReference>
<feature type="compositionally biased region" description="Basic and acidic residues" evidence="7">
    <location>
        <begin position="215"/>
        <end position="230"/>
    </location>
</feature>
<dbReference type="GO" id="GO:0005634">
    <property type="term" value="C:nucleus"/>
    <property type="evidence" value="ECO:0000318"/>
    <property type="project" value="GO_Central"/>
</dbReference>
<dbReference type="KEGG" id="jre:109003219"/>
<evidence type="ECO:0000256" key="3">
    <source>
        <dbReference type="ARBA" id="ARBA00023125"/>
    </source>
</evidence>
<feature type="region of interest" description="Disordered" evidence="7">
    <location>
        <begin position="317"/>
        <end position="393"/>
    </location>
</feature>
<keyword evidence="8" id="KW-1185">Reference proteome</keyword>
<evidence type="ECO:0000256" key="4">
    <source>
        <dbReference type="ARBA" id="ARBA00023163"/>
    </source>
</evidence>
<feature type="region of interest" description="Disordered" evidence="7">
    <location>
        <begin position="210"/>
        <end position="230"/>
    </location>
</feature>
<evidence type="ECO:0000256" key="5">
    <source>
        <dbReference type="ARBA" id="ARBA00023242"/>
    </source>
</evidence>
<comment type="subcellular location">
    <subcellularLocation>
        <location evidence="1">Nucleus</location>
    </subcellularLocation>
</comment>
<dbReference type="PANTHER" id="PTHR31194:SF197">
    <property type="entry name" value="OS12G0582900 PROTEIN"/>
    <property type="match status" value="1"/>
</dbReference>
<dbReference type="GeneID" id="109003219"/>
<reference evidence="9" key="1">
    <citation type="submission" date="2025-08" db="UniProtKB">
        <authorList>
            <consortium name="RefSeq"/>
        </authorList>
    </citation>
    <scope>IDENTIFICATION</scope>
    <source>
        <tissue evidence="9">Leaves</tissue>
    </source>
</reference>
<dbReference type="PRINTS" id="PR00367">
    <property type="entry name" value="ETHRSPELEMNT"/>
</dbReference>
<feature type="compositionally biased region" description="Polar residues" evidence="7">
    <location>
        <begin position="325"/>
        <end position="335"/>
    </location>
</feature>
<dbReference type="PANTHER" id="PTHR31194">
    <property type="entry name" value="SHN SHINE , DNA BINDING / TRANSCRIPTION FACTOR"/>
    <property type="match status" value="1"/>
</dbReference>
<evidence type="ECO:0000256" key="1">
    <source>
        <dbReference type="ARBA" id="ARBA00004123"/>
    </source>
</evidence>
<feature type="region of interest" description="Disordered" evidence="7">
    <location>
        <begin position="1"/>
        <end position="22"/>
    </location>
</feature>
<dbReference type="SMART" id="SM00380">
    <property type="entry name" value="AP2"/>
    <property type="match status" value="1"/>
</dbReference>
<dbReference type="Gramene" id="Jr16_12350_p1">
    <property type="protein sequence ID" value="cds.Jr16_12350_p1"/>
    <property type="gene ID" value="Jr16_12350"/>
</dbReference>
<feature type="compositionally biased region" description="Basic and acidic residues" evidence="7">
    <location>
        <begin position="336"/>
        <end position="362"/>
    </location>
</feature>
<dbReference type="Proteomes" id="UP000235220">
    <property type="component" value="Chromosome 16"/>
</dbReference>
<accession>A0A2I4FYU1</accession>
<dbReference type="GO" id="GO:0003700">
    <property type="term" value="F:DNA-binding transcription factor activity"/>
    <property type="evidence" value="ECO:0000318"/>
    <property type="project" value="GO_Central"/>
</dbReference>
<dbReference type="Gene3D" id="3.30.730.10">
    <property type="entry name" value="AP2/ERF domain"/>
    <property type="match status" value="1"/>
</dbReference>
<dbReference type="OrthoDB" id="773121at2759"/>
<dbReference type="RefSeq" id="XP_018836812.2">
    <property type="nucleotide sequence ID" value="XM_018981267.2"/>
</dbReference>
<evidence type="ECO:0000313" key="9">
    <source>
        <dbReference type="RefSeq" id="XP_018836812.2"/>
    </source>
</evidence>
<dbReference type="STRING" id="51240.A0A2I4FYU1"/>
<dbReference type="AlphaFoldDB" id="A0A2I4FYU1"/>
<feature type="compositionally biased region" description="Low complexity" evidence="7">
    <location>
        <begin position="366"/>
        <end position="381"/>
    </location>
</feature>
<evidence type="ECO:0000313" key="8">
    <source>
        <dbReference type="Proteomes" id="UP000235220"/>
    </source>
</evidence>
<dbReference type="InterPro" id="IPR050913">
    <property type="entry name" value="AP2/ERF_ERF"/>
</dbReference>
<evidence type="ECO:0000256" key="2">
    <source>
        <dbReference type="ARBA" id="ARBA00023015"/>
    </source>
</evidence>
<dbReference type="InterPro" id="IPR016177">
    <property type="entry name" value="DNA-bd_dom_sf"/>
</dbReference>
<dbReference type="GO" id="GO:0009877">
    <property type="term" value="P:nodulation"/>
    <property type="evidence" value="ECO:0007669"/>
    <property type="project" value="UniProtKB-ARBA"/>
</dbReference>
<dbReference type="CDD" id="cd00018">
    <property type="entry name" value="AP2"/>
    <property type="match status" value="1"/>
</dbReference>
<protein>
    <submittedName>
        <fullName evidence="9">Ethylene-responsive transcription factor ERN1-like</fullName>
    </submittedName>
</protein>
<keyword evidence="5" id="KW-0539">Nucleus</keyword>
<gene>
    <name evidence="9" type="primary">LOC109003219</name>
</gene>
<dbReference type="InterPro" id="IPR036955">
    <property type="entry name" value="AP2/ERF_dom_sf"/>
</dbReference>
<name>A0A2I4FYU1_JUGRE</name>
<keyword evidence="4" id="KW-0804">Transcription</keyword>
<evidence type="ECO:0000256" key="6">
    <source>
        <dbReference type="ARBA" id="ARBA00024343"/>
    </source>
</evidence>
<proteinExistence type="inferred from homology"/>
<comment type="similarity">
    <text evidence="6">Belongs to the AP2/ERF transcription factor family. ERF subfamily.</text>
</comment>
<dbReference type="PROSITE" id="PS51032">
    <property type="entry name" value="AP2_ERF"/>
    <property type="match status" value="1"/>
</dbReference>
<organism evidence="8 9">
    <name type="scientific">Juglans regia</name>
    <name type="common">English walnut</name>
    <dbReference type="NCBI Taxonomy" id="51240"/>
    <lineage>
        <taxon>Eukaryota</taxon>
        <taxon>Viridiplantae</taxon>
        <taxon>Streptophyta</taxon>
        <taxon>Embryophyta</taxon>
        <taxon>Tracheophyta</taxon>
        <taxon>Spermatophyta</taxon>
        <taxon>Magnoliopsida</taxon>
        <taxon>eudicotyledons</taxon>
        <taxon>Gunneridae</taxon>
        <taxon>Pentapetalae</taxon>
        <taxon>rosids</taxon>
        <taxon>fabids</taxon>
        <taxon>Fagales</taxon>
        <taxon>Juglandaceae</taxon>
        <taxon>Juglans</taxon>
    </lineage>
</organism>
<dbReference type="InterPro" id="IPR001471">
    <property type="entry name" value="AP2/ERF_dom"/>
</dbReference>
<dbReference type="FunFam" id="3.30.730.10:FF:000005">
    <property type="entry name" value="ethylene-responsive transcription factor RAP2-11"/>
    <property type="match status" value="1"/>
</dbReference>
<keyword evidence="2" id="KW-0805">Transcription regulation</keyword>
<keyword evidence="3" id="KW-0238">DNA-binding</keyword>
<sequence>MVRKRKGSEWEEEEENSDRNMGLEQMMEEAAAVAALCGSRRNRKRYIGVRQRPSGRWVAEIKDTIQKIRVWLGTYDTAEEAARAYDEAACLLRGANTRTNFWPCSSSLHSAPALPSKITNLLLLRLKARQIASASATTSLPADFQEQETEVKDPHFDNFFNVLEDRTFYESSGASSITTSENIAQSFASSFSGLEGDCVRALDMVDNNKCTNVDGKSHGEGKDQEERDQEKEDFDMALIDLQFVDEVGSNCYCSPFEIAEEMVKPMEQENHGDEPSILGETMKRLMFERKFSASLYAFNGIPECLMLKQSGLVANGTERSEQLSHHSNLRNNGNNTREDKKVTEENLHMEVQEQVGSREKSMEIGSSSSSFSSSSSSSSSSLITETGEPSLWSSLNLPPICFI</sequence>
<dbReference type="GO" id="GO:0000976">
    <property type="term" value="F:transcription cis-regulatory region binding"/>
    <property type="evidence" value="ECO:0000318"/>
    <property type="project" value="GO_Central"/>
</dbReference>
<evidence type="ECO:0000256" key="7">
    <source>
        <dbReference type="SAM" id="MobiDB-lite"/>
    </source>
</evidence>
<dbReference type="SUPFAM" id="SSF54171">
    <property type="entry name" value="DNA-binding domain"/>
    <property type="match status" value="1"/>
</dbReference>